<evidence type="ECO:0000256" key="3">
    <source>
        <dbReference type="ARBA" id="ARBA00022833"/>
    </source>
</evidence>
<dbReference type="InterPro" id="IPR008913">
    <property type="entry name" value="Znf_CHY"/>
</dbReference>
<dbReference type="Proteomes" id="UP000092650">
    <property type="component" value="Chromosome"/>
</dbReference>
<protein>
    <recommendedName>
        <fullName evidence="4">CHY-type domain-containing protein</fullName>
    </recommendedName>
</protein>
<dbReference type="EMBL" id="CP016539">
    <property type="protein sequence ID" value="ANU20390.1"/>
    <property type="molecule type" value="Genomic_DNA"/>
</dbReference>
<name>A0A1C7E948_9BACL</name>
<evidence type="ECO:0000313" key="6">
    <source>
        <dbReference type="Proteomes" id="UP000092650"/>
    </source>
</evidence>
<dbReference type="InterPro" id="IPR037274">
    <property type="entry name" value="Znf_CHY_sf"/>
</dbReference>
<dbReference type="SUPFAM" id="SSF161219">
    <property type="entry name" value="CHY zinc finger-like"/>
    <property type="match status" value="1"/>
</dbReference>
<dbReference type="OrthoDB" id="882119at2"/>
<accession>A0A1C7E948</accession>
<sequence>MSERPHVTGLDVDPETRCRHYHSEFDRIAIRFHCCGEYFPCFQCHEAVGCNNKSVWPKEQFNEKAVLCGACGNELSIRDYLDCASSCPHCAAPFNPGCSLHKHLYFEV</sequence>
<evidence type="ECO:0000313" key="5">
    <source>
        <dbReference type="EMBL" id="ANU20390.1"/>
    </source>
</evidence>
<organism evidence="5 6">
    <name type="scientific">Planococcus plakortidis</name>
    <dbReference type="NCBI Taxonomy" id="1038856"/>
    <lineage>
        <taxon>Bacteria</taxon>
        <taxon>Bacillati</taxon>
        <taxon>Bacillota</taxon>
        <taxon>Bacilli</taxon>
        <taxon>Bacillales</taxon>
        <taxon>Caryophanaceae</taxon>
        <taxon>Planococcus</taxon>
    </lineage>
</organism>
<dbReference type="KEGG" id="ppla:BBI15_09270"/>
<keyword evidence="1" id="KW-0479">Metal-binding</keyword>
<dbReference type="RefSeq" id="WP_068870396.1">
    <property type="nucleotide sequence ID" value="NZ_CP016539.2"/>
</dbReference>
<keyword evidence="6" id="KW-1185">Reference proteome</keyword>
<evidence type="ECO:0000259" key="4">
    <source>
        <dbReference type="PROSITE" id="PS51266"/>
    </source>
</evidence>
<dbReference type="Pfam" id="PF05495">
    <property type="entry name" value="zf-CHY"/>
    <property type="match status" value="1"/>
</dbReference>
<dbReference type="AlphaFoldDB" id="A0A1C7E948"/>
<evidence type="ECO:0000256" key="2">
    <source>
        <dbReference type="ARBA" id="ARBA00022771"/>
    </source>
</evidence>
<keyword evidence="3" id="KW-0862">Zinc</keyword>
<feature type="domain" description="CHY-type" evidence="4">
    <location>
        <begin position="11"/>
        <end position="92"/>
    </location>
</feature>
<dbReference type="PROSITE" id="PS51266">
    <property type="entry name" value="ZF_CHY"/>
    <property type="match status" value="1"/>
</dbReference>
<reference evidence="5" key="1">
    <citation type="submission" date="2016-10" db="EMBL/GenBank/DDBJ databases">
        <authorList>
            <person name="See-Too W.S."/>
        </authorList>
    </citation>
    <scope>NUCLEOTIDE SEQUENCE [LARGE SCALE GENOMIC DNA]</scope>
    <source>
        <strain evidence="5">DSM 23997</strain>
    </source>
</reference>
<evidence type="ECO:0000256" key="1">
    <source>
        <dbReference type="ARBA" id="ARBA00022723"/>
    </source>
</evidence>
<dbReference type="InterPro" id="IPR016694">
    <property type="entry name" value="UCP017292"/>
</dbReference>
<keyword evidence="2" id="KW-0863">Zinc-finger</keyword>
<dbReference type="GO" id="GO:0008270">
    <property type="term" value="F:zinc ion binding"/>
    <property type="evidence" value="ECO:0007669"/>
    <property type="project" value="UniProtKB-KW"/>
</dbReference>
<gene>
    <name evidence="5" type="ORF">BBI15_09270</name>
</gene>
<dbReference type="PIRSF" id="PIRSF017292">
    <property type="entry name" value="UCP017292_Znf_CHY"/>
    <property type="match status" value="1"/>
</dbReference>
<proteinExistence type="predicted"/>